<feature type="region of interest" description="Disordered" evidence="3">
    <location>
        <begin position="178"/>
        <end position="231"/>
    </location>
</feature>
<evidence type="ECO:0000256" key="2">
    <source>
        <dbReference type="ARBA" id="ARBA00022801"/>
    </source>
</evidence>
<dbReference type="Pfam" id="PF03061">
    <property type="entry name" value="4HBT"/>
    <property type="match status" value="1"/>
</dbReference>
<dbReference type="InterPro" id="IPR039298">
    <property type="entry name" value="ACOT13"/>
</dbReference>
<dbReference type="RefSeq" id="XP_070864739.1">
    <property type="nucleotide sequence ID" value="XM_071011956.1"/>
</dbReference>
<dbReference type="PANTHER" id="PTHR21660:SF57">
    <property type="entry name" value="PAAI THIOESTERASE"/>
    <property type="match status" value="1"/>
</dbReference>
<dbReference type="GeneID" id="98126600"/>
<accession>A0ABR4D8U2</accession>
<dbReference type="Proteomes" id="UP001600064">
    <property type="component" value="Unassembled WGS sequence"/>
</dbReference>
<keyword evidence="2" id="KW-0378">Hydrolase</keyword>
<evidence type="ECO:0000256" key="3">
    <source>
        <dbReference type="SAM" id="MobiDB-lite"/>
    </source>
</evidence>
<keyword evidence="6" id="KW-1185">Reference proteome</keyword>
<feature type="compositionally biased region" description="Basic and acidic residues" evidence="3">
    <location>
        <begin position="220"/>
        <end position="231"/>
    </location>
</feature>
<dbReference type="SUPFAM" id="SSF54637">
    <property type="entry name" value="Thioesterase/thiol ester dehydrase-isomerase"/>
    <property type="match status" value="1"/>
</dbReference>
<proteinExistence type="inferred from homology"/>
<comment type="similarity">
    <text evidence="1">Belongs to the thioesterase PaaI family.</text>
</comment>
<protein>
    <recommendedName>
        <fullName evidence="4">Thioesterase domain-containing protein</fullName>
    </recommendedName>
</protein>
<evidence type="ECO:0000313" key="6">
    <source>
        <dbReference type="Proteomes" id="UP001600064"/>
    </source>
</evidence>
<dbReference type="InterPro" id="IPR029069">
    <property type="entry name" value="HotDog_dom_sf"/>
</dbReference>
<sequence>MAANVAKTLSPRAFVSRVLNSFKNESGLESRLFRNSLRILNAKTGTVTMELEVQPHHTNRLQILHGGTIASLVDLGGSLAVASRGYYATGVSTDLNVSYLSSGGKVGNRLKIAASCDKIGKTLAFTRVAFYDESDNLVARGSHTKFIAQAVQGNEPFVVPEDAQAAYEKAVAERAARRQAAAATAATASQGAENEGAEHEGVETQAAEHEGAETQAAEQEGAKKEGAEEEK</sequence>
<feature type="compositionally biased region" description="Low complexity" evidence="3">
    <location>
        <begin position="178"/>
        <end position="193"/>
    </location>
</feature>
<evidence type="ECO:0000313" key="5">
    <source>
        <dbReference type="EMBL" id="KAL2266012.1"/>
    </source>
</evidence>
<evidence type="ECO:0000259" key="4">
    <source>
        <dbReference type="Pfam" id="PF03061"/>
    </source>
</evidence>
<dbReference type="InterPro" id="IPR006683">
    <property type="entry name" value="Thioestr_dom"/>
</dbReference>
<dbReference type="PANTHER" id="PTHR21660">
    <property type="entry name" value="THIOESTERASE SUPERFAMILY MEMBER-RELATED"/>
    <property type="match status" value="1"/>
</dbReference>
<feature type="domain" description="Thioesterase" evidence="4">
    <location>
        <begin position="62"/>
        <end position="138"/>
    </location>
</feature>
<gene>
    <name evidence="5" type="ORF">VTJ83DRAFT_5364</name>
</gene>
<organism evidence="5 6">
    <name type="scientific">Remersonia thermophila</name>
    <dbReference type="NCBI Taxonomy" id="72144"/>
    <lineage>
        <taxon>Eukaryota</taxon>
        <taxon>Fungi</taxon>
        <taxon>Dikarya</taxon>
        <taxon>Ascomycota</taxon>
        <taxon>Pezizomycotina</taxon>
        <taxon>Sordariomycetes</taxon>
        <taxon>Sordariomycetidae</taxon>
        <taxon>Sordariales</taxon>
        <taxon>Sordariales incertae sedis</taxon>
        <taxon>Remersonia</taxon>
    </lineage>
</organism>
<dbReference type="CDD" id="cd03443">
    <property type="entry name" value="PaaI_thioesterase"/>
    <property type="match status" value="1"/>
</dbReference>
<evidence type="ECO:0000256" key="1">
    <source>
        <dbReference type="ARBA" id="ARBA00008324"/>
    </source>
</evidence>
<name>A0ABR4D8U2_9PEZI</name>
<dbReference type="InterPro" id="IPR003736">
    <property type="entry name" value="PAAI_dom"/>
</dbReference>
<feature type="compositionally biased region" description="Basic and acidic residues" evidence="3">
    <location>
        <begin position="196"/>
        <end position="212"/>
    </location>
</feature>
<reference evidence="5 6" key="1">
    <citation type="journal article" date="2024" name="Commun. Biol.">
        <title>Comparative genomic analysis of thermophilic fungi reveals convergent evolutionary adaptations and gene losses.</title>
        <authorList>
            <person name="Steindorff A.S."/>
            <person name="Aguilar-Pontes M.V."/>
            <person name="Robinson A.J."/>
            <person name="Andreopoulos B."/>
            <person name="LaButti K."/>
            <person name="Kuo A."/>
            <person name="Mondo S."/>
            <person name="Riley R."/>
            <person name="Otillar R."/>
            <person name="Haridas S."/>
            <person name="Lipzen A."/>
            <person name="Grimwood J."/>
            <person name="Schmutz J."/>
            <person name="Clum A."/>
            <person name="Reid I.D."/>
            <person name="Moisan M.C."/>
            <person name="Butler G."/>
            <person name="Nguyen T.T.M."/>
            <person name="Dewar K."/>
            <person name="Conant G."/>
            <person name="Drula E."/>
            <person name="Henrissat B."/>
            <person name="Hansel C."/>
            <person name="Singer S."/>
            <person name="Hutchinson M.I."/>
            <person name="de Vries R.P."/>
            <person name="Natvig D.O."/>
            <person name="Powell A.J."/>
            <person name="Tsang A."/>
            <person name="Grigoriev I.V."/>
        </authorList>
    </citation>
    <scope>NUCLEOTIDE SEQUENCE [LARGE SCALE GENOMIC DNA]</scope>
    <source>
        <strain evidence="5 6">ATCC 22073</strain>
    </source>
</reference>
<dbReference type="EMBL" id="JAZGUE010000005">
    <property type="protein sequence ID" value="KAL2266012.1"/>
    <property type="molecule type" value="Genomic_DNA"/>
</dbReference>
<dbReference type="Gene3D" id="3.10.129.10">
    <property type="entry name" value="Hotdog Thioesterase"/>
    <property type="match status" value="1"/>
</dbReference>
<dbReference type="NCBIfam" id="TIGR00369">
    <property type="entry name" value="unchar_dom_1"/>
    <property type="match status" value="1"/>
</dbReference>
<comment type="caution">
    <text evidence="5">The sequence shown here is derived from an EMBL/GenBank/DDBJ whole genome shotgun (WGS) entry which is preliminary data.</text>
</comment>